<dbReference type="GO" id="GO:0005886">
    <property type="term" value="C:plasma membrane"/>
    <property type="evidence" value="ECO:0007669"/>
    <property type="project" value="UniProtKB-SubCell"/>
</dbReference>
<dbReference type="InterPro" id="IPR013083">
    <property type="entry name" value="Znf_RING/FYVE/PHD"/>
</dbReference>
<feature type="compositionally biased region" description="Polar residues" evidence="5">
    <location>
        <begin position="119"/>
        <end position="137"/>
    </location>
</feature>
<dbReference type="GO" id="GO:0005737">
    <property type="term" value="C:cytoplasm"/>
    <property type="evidence" value="ECO:0007669"/>
    <property type="project" value="TreeGrafter"/>
</dbReference>
<evidence type="ECO:0000256" key="4">
    <source>
        <dbReference type="PROSITE-ProRule" id="PRU00175"/>
    </source>
</evidence>
<evidence type="ECO:0000256" key="1">
    <source>
        <dbReference type="ARBA" id="ARBA00004202"/>
    </source>
</evidence>
<dbReference type="SUPFAM" id="SSF57903">
    <property type="entry name" value="FYVE/PHD zinc finger"/>
    <property type="match status" value="1"/>
</dbReference>
<evidence type="ECO:0000313" key="7">
    <source>
        <dbReference type="EMBL" id="JAG73749.1"/>
    </source>
</evidence>
<dbReference type="Gene3D" id="1.10.720.30">
    <property type="entry name" value="SAP domain"/>
    <property type="match status" value="1"/>
</dbReference>
<dbReference type="EMBL" id="GBYB01015194">
    <property type="protein sequence ID" value="JAG84961.1"/>
    <property type="molecule type" value="Transcribed_RNA"/>
</dbReference>
<evidence type="ECO:0000259" key="6">
    <source>
        <dbReference type="PROSITE" id="PS50089"/>
    </source>
</evidence>
<dbReference type="GO" id="GO:0070936">
    <property type="term" value="P:protein K48-linked ubiquitination"/>
    <property type="evidence" value="ECO:0007669"/>
    <property type="project" value="TreeGrafter"/>
</dbReference>
<dbReference type="SUPFAM" id="SSF57850">
    <property type="entry name" value="RING/U-box"/>
    <property type="match status" value="1"/>
</dbReference>
<keyword evidence="2 4" id="KW-0863">Zinc-finger</keyword>
<dbReference type="GO" id="GO:0043161">
    <property type="term" value="P:proteasome-mediated ubiquitin-dependent protein catabolic process"/>
    <property type="evidence" value="ECO:0007669"/>
    <property type="project" value="TreeGrafter"/>
</dbReference>
<dbReference type="GO" id="GO:0061630">
    <property type="term" value="F:ubiquitin protein ligase activity"/>
    <property type="evidence" value="ECO:0007669"/>
    <property type="project" value="TreeGrafter"/>
</dbReference>
<dbReference type="PROSITE" id="PS50089">
    <property type="entry name" value="ZF_RING_2"/>
    <property type="match status" value="1"/>
</dbReference>
<dbReference type="InterPro" id="IPR036361">
    <property type="entry name" value="SAP_dom_sf"/>
</dbReference>
<dbReference type="InterPro" id="IPR011011">
    <property type="entry name" value="Znf_FYVE_PHD"/>
</dbReference>
<dbReference type="Pfam" id="PF22968">
    <property type="entry name" value="RNF34L-like_3rd"/>
    <property type="match status" value="1"/>
</dbReference>
<dbReference type="CDD" id="cd16500">
    <property type="entry name" value="RING-HC_CARP"/>
    <property type="match status" value="1"/>
</dbReference>
<dbReference type="Pfam" id="PF23632">
    <property type="entry name" value="SAP_RNF34_RFFL"/>
    <property type="match status" value="1"/>
</dbReference>
<dbReference type="InterPro" id="IPR001841">
    <property type="entry name" value="Znf_RING"/>
</dbReference>
<dbReference type="CDD" id="cd15750">
    <property type="entry name" value="FYVE_CARP"/>
    <property type="match status" value="1"/>
</dbReference>
<reference evidence="8" key="1">
    <citation type="submission" date="2015-01" db="EMBL/GenBank/DDBJ databases">
        <title>Transcriptome Assembly of Fopius arisanus.</title>
        <authorList>
            <person name="Geib S."/>
        </authorList>
    </citation>
    <scope>NUCLEOTIDE SEQUENCE</scope>
</reference>
<dbReference type="GO" id="GO:1902042">
    <property type="term" value="P:negative regulation of extrinsic apoptotic signaling pathway via death domain receptors"/>
    <property type="evidence" value="ECO:0007669"/>
    <property type="project" value="TreeGrafter"/>
</dbReference>
<dbReference type="EMBL" id="GBYB01003982">
    <property type="protein sequence ID" value="JAG73749.1"/>
    <property type="molecule type" value="Transcribed_RNA"/>
</dbReference>
<dbReference type="PANTHER" id="PTHR14879">
    <property type="entry name" value="CASPASE REGULATOR, RING FINGER DOMAIN-CONTAINING"/>
    <property type="match status" value="1"/>
</dbReference>
<dbReference type="Gene3D" id="1.10.720.140">
    <property type="match status" value="1"/>
</dbReference>
<evidence type="ECO:0000313" key="8">
    <source>
        <dbReference type="EMBL" id="JAG84961.1"/>
    </source>
</evidence>
<comment type="subcellular location">
    <subcellularLocation>
        <location evidence="1">Cell membrane</location>
        <topology evidence="1">Peripheral membrane protein</topology>
    </subcellularLocation>
</comment>
<dbReference type="InterPro" id="IPR055111">
    <property type="entry name" value="RNF34_RFFL_HeH"/>
</dbReference>
<organism evidence="8">
    <name type="scientific">Fopius arisanus</name>
    <dbReference type="NCBI Taxonomy" id="64838"/>
    <lineage>
        <taxon>Eukaryota</taxon>
        <taxon>Metazoa</taxon>
        <taxon>Ecdysozoa</taxon>
        <taxon>Arthropoda</taxon>
        <taxon>Hexapoda</taxon>
        <taxon>Insecta</taxon>
        <taxon>Pterygota</taxon>
        <taxon>Neoptera</taxon>
        <taxon>Endopterygota</taxon>
        <taxon>Hymenoptera</taxon>
        <taxon>Apocrita</taxon>
        <taxon>Ichneumonoidea</taxon>
        <taxon>Braconidae</taxon>
        <taxon>Opiinae</taxon>
        <taxon>Fopius</taxon>
    </lineage>
</organism>
<evidence type="ECO:0000256" key="3">
    <source>
        <dbReference type="ARBA" id="ARBA00022833"/>
    </source>
</evidence>
<dbReference type="GO" id="GO:0008270">
    <property type="term" value="F:zinc ion binding"/>
    <property type="evidence" value="ECO:0007669"/>
    <property type="project" value="UniProtKB-KW"/>
</dbReference>
<keyword evidence="2 4" id="KW-0479">Metal-binding</keyword>
<name>A0A0C9RF28_9HYME</name>
<accession>A0A0C9RF28</accession>
<dbReference type="InterPro" id="IPR051728">
    <property type="entry name" value="RING-FYVE_E3_ubiquitin-ligase"/>
</dbReference>
<feature type="region of interest" description="Disordered" evidence="5">
    <location>
        <begin position="119"/>
        <end position="204"/>
    </location>
</feature>
<proteinExistence type="predicted"/>
<dbReference type="InterPro" id="IPR057299">
    <property type="entry name" value="RNF34_RFFL_SAP"/>
</dbReference>
<feature type="compositionally biased region" description="Low complexity" evidence="5">
    <location>
        <begin position="152"/>
        <end position="161"/>
    </location>
</feature>
<evidence type="ECO:0000256" key="5">
    <source>
        <dbReference type="SAM" id="MobiDB-lite"/>
    </source>
</evidence>
<evidence type="ECO:0000256" key="2">
    <source>
        <dbReference type="ARBA" id="ARBA00022771"/>
    </source>
</evidence>
<dbReference type="PANTHER" id="PTHR14879:SF15">
    <property type="entry name" value="E3 UBIQUITIN-PROTEIN LIGASE RIFIFYLIN-LIKE PROTEIN"/>
    <property type="match status" value="1"/>
</dbReference>
<dbReference type="FunFam" id="3.30.40.10:FF:000110">
    <property type="entry name" value="E3 ubiquitin-protein ligase RNF34 isoform X1"/>
    <property type="match status" value="1"/>
</dbReference>
<dbReference type="Pfam" id="PF13920">
    <property type="entry name" value="zf-C3HC4_3"/>
    <property type="match status" value="1"/>
</dbReference>
<feature type="domain" description="RING-type" evidence="6">
    <location>
        <begin position="317"/>
        <end position="352"/>
    </location>
</feature>
<dbReference type="SUPFAM" id="SSF68906">
    <property type="entry name" value="SAP domain"/>
    <property type="match status" value="2"/>
</dbReference>
<keyword evidence="3" id="KW-0862">Zinc</keyword>
<dbReference type="Gene3D" id="3.30.40.10">
    <property type="entry name" value="Zinc/RING finger domain, C3HC4 (zinc finger)"/>
    <property type="match status" value="1"/>
</dbReference>
<feature type="compositionally biased region" description="Polar residues" evidence="5">
    <location>
        <begin position="162"/>
        <end position="172"/>
    </location>
</feature>
<protein>
    <submittedName>
        <fullName evidence="7">Rffl_1 protein</fullName>
    </submittedName>
    <submittedName>
        <fullName evidence="8">Rffl_2 protein</fullName>
    </submittedName>
</protein>
<dbReference type="AlphaFoldDB" id="A0A0C9RF28"/>
<gene>
    <name evidence="8" type="primary">Rffl_2</name>
    <name evidence="7" type="synonym">Rffl_1</name>
    <name evidence="7" type="ORF">g.12954</name>
    <name evidence="8" type="ORF">g.12957</name>
</gene>
<sequence>MDLDLTYKTLLDIIILNKLVNDMACEACSTKFTLFKRKRQCKDCLRFYCADCVIRRGDRVLSCDNCSMLSRRPLIRSQILKMKSKDLKQYLVAKKVSVRGCVEKDDLIDILMVYANGGDNQRSNATESIPNNQQSSDRPSTVPDSPVRRSRSPPVLVRQVSESVAQESSPSPTRRVHPDIEITEISSEDEQSISQGPAPVVTEHDNDEEPVTYVSTRVDNCRESHSSETPSICTEIPIWRGTIKIADIHVRSDLEYLNVKQLKDLLRKNRVDFRGCVERSELLDRASRLWDAHKQSRQDCTTGDMNAAEDPYEENLCRICWDSPIECVILECGHMACCLECGKQMNECPICRQYVVRVVRFFKA</sequence>